<dbReference type="EMBL" id="FRXO01000003">
    <property type="protein sequence ID" value="SHO64555.1"/>
    <property type="molecule type" value="Genomic_DNA"/>
</dbReference>
<dbReference type="GO" id="GO:0030288">
    <property type="term" value="C:outer membrane-bounded periplasmic space"/>
    <property type="evidence" value="ECO:0007669"/>
    <property type="project" value="InterPro"/>
</dbReference>
<evidence type="ECO:0000256" key="5">
    <source>
        <dbReference type="ARBA" id="ARBA00022801"/>
    </source>
</evidence>
<dbReference type="GO" id="GO:0046872">
    <property type="term" value="F:metal ion binding"/>
    <property type="evidence" value="ECO:0007669"/>
    <property type="project" value="UniProtKB-KW"/>
</dbReference>
<proteinExistence type="predicted"/>
<dbReference type="AlphaFoldDB" id="A0A1M7ZI25"/>
<dbReference type="GO" id="GO:0008237">
    <property type="term" value="F:metallopeptidase activity"/>
    <property type="evidence" value="ECO:0007669"/>
    <property type="project" value="UniProtKB-KW"/>
</dbReference>
<evidence type="ECO:0000256" key="1">
    <source>
        <dbReference type="ARBA" id="ARBA00022670"/>
    </source>
</evidence>
<sequence length="353" mass="38131">MPFAAMLSPAMSLSTAMSGLRRRRHGRRGLALWLVLALGVGLGCLITPAAAQDGDDAGAPEGSADATAPDAPPVLAPLSWPLPPTALAVEPAKRLFGAAPAPAMGKREAIGFYSNGCLSGGLPMASNGPGWQRVRLDRNRHWGTAALIHYLRRLAGDSRRLGRNGILIGDLSQPRGGPMLTGHASHQTGLDVDIWYDDMPATRLTKEMRETIPATSLLKPGTRDLDETKATDSLARLLRRAASDPTVERVFVNPAVKRWLCRWPYAGIGEERKWLRKIRPYWGHDDHFHVRLACPPGMASCHAQAPPPPGDGCGGQLDWWATDEPWDPAKQEPPKPPLLLADMPAACRALVEP</sequence>
<keyword evidence="5" id="KW-0378">Hydrolase</keyword>
<keyword evidence="4" id="KW-0574">Periplasm</keyword>
<dbReference type="STRING" id="1123029.SAMN02745172_01751"/>
<evidence type="ECO:0000256" key="2">
    <source>
        <dbReference type="ARBA" id="ARBA00022723"/>
    </source>
</evidence>
<evidence type="ECO:0000313" key="8">
    <source>
        <dbReference type="EMBL" id="SHO64555.1"/>
    </source>
</evidence>
<keyword evidence="1" id="KW-0645">Protease</keyword>
<dbReference type="Proteomes" id="UP000186406">
    <property type="component" value="Unassembled WGS sequence"/>
</dbReference>
<accession>A0A1M7ZI25</accession>
<dbReference type="RefSeq" id="WP_175563659.1">
    <property type="nucleotide sequence ID" value="NZ_FRXO01000003.1"/>
</dbReference>
<organism evidence="8 9">
    <name type="scientific">Pseudoxanthobacter soli DSM 19599</name>
    <dbReference type="NCBI Taxonomy" id="1123029"/>
    <lineage>
        <taxon>Bacteria</taxon>
        <taxon>Pseudomonadati</taxon>
        <taxon>Pseudomonadota</taxon>
        <taxon>Alphaproteobacteria</taxon>
        <taxon>Hyphomicrobiales</taxon>
        <taxon>Segnochrobactraceae</taxon>
        <taxon>Pseudoxanthobacter</taxon>
    </lineage>
</organism>
<protein>
    <submittedName>
        <fullName evidence="8">Murein endopeptidase. Metallo peptidase. MEROPS family M74</fullName>
    </submittedName>
</protein>
<dbReference type="SUPFAM" id="SSF55166">
    <property type="entry name" value="Hedgehog/DD-peptidase"/>
    <property type="match status" value="1"/>
</dbReference>
<dbReference type="InterPro" id="IPR005073">
    <property type="entry name" value="Peptidase_M74"/>
</dbReference>
<keyword evidence="6" id="KW-0862">Zinc</keyword>
<dbReference type="InterPro" id="IPR009045">
    <property type="entry name" value="Zn_M74/Hedgehog-like"/>
</dbReference>
<keyword evidence="2" id="KW-0479">Metal-binding</keyword>
<keyword evidence="9" id="KW-1185">Reference proteome</keyword>
<dbReference type="NCBIfam" id="NF006947">
    <property type="entry name" value="PRK09429.1"/>
    <property type="match status" value="1"/>
</dbReference>
<dbReference type="Pfam" id="PF03411">
    <property type="entry name" value="Peptidase_M74"/>
    <property type="match status" value="1"/>
</dbReference>
<reference evidence="8 9" key="1">
    <citation type="submission" date="2016-12" db="EMBL/GenBank/DDBJ databases">
        <authorList>
            <person name="Song W.-J."/>
            <person name="Kurnit D.M."/>
        </authorList>
    </citation>
    <scope>NUCLEOTIDE SEQUENCE [LARGE SCALE GENOMIC DNA]</scope>
    <source>
        <strain evidence="8 9">DSM 19599</strain>
    </source>
</reference>
<keyword evidence="3" id="KW-0732">Signal</keyword>
<evidence type="ECO:0000256" key="7">
    <source>
        <dbReference type="ARBA" id="ARBA00023049"/>
    </source>
</evidence>
<evidence type="ECO:0000256" key="3">
    <source>
        <dbReference type="ARBA" id="ARBA00022729"/>
    </source>
</evidence>
<gene>
    <name evidence="8" type="ORF">SAMN02745172_01751</name>
</gene>
<dbReference type="GO" id="GO:0004252">
    <property type="term" value="F:serine-type endopeptidase activity"/>
    <property type="evidence" value="ECO:0007669"/>
    <property type="project" value="InterPro"/>
</dbReference>
<evidence type="ECO:0000256" key="4">
    <source>
        <dbReference type="ARBA" id="ARBA00022764"/>
    </source>
</evidence>
<name>A0A1M7ZI25_9HYPH</name>
<dbReference type="Gene3D" id="3.30.1380.10">
    <property type="match status" value="1"/>
</dbReference>
<evidence type="ECO:0000313" key="9">
    <source>
        <dbReference type="Proteomes" id="UP000186406"/>
    </source>
</evidence>
<keyword evidence="7" id="KW-0482">Metalloprotease</keyword>
<dbReference type="GO" id="GO:0006508">
    <property type="term" value="P:proteolysis"/>
    <property type="evidence" value="ECO:0007669"/>
    <property type="project" value="UniProtKB-KW"/>
</dbReference>
<evidence type="ECO:0000256" key="6">
    <source>
        <dbReference type="ARBA" id="ARBA00022833"/>
    </source>
</evidence>